<dbReference type="Proteomes" id="UP000199050">
    <property type="component" value="Unassembled WGS sequence"/>
</dbReference>
<dbReference type="OrthoDB" id="184994at2"/>
<dbReference type="GO" id="GO:0003700">
    <property type="term" value="F:DNA-binding transcription factor activity"/>
    <property type="evidence" value="ECO:0007669"/>
    <property type="project" value="InterPro"/>
</dbReference>
<proteinExistence type="predicted"/>
<dbReference type="EMBL" id="FNDX01000001">
    <property type="protein sequence ID" value="SDH80340.1"/>
    <property type="molecule type" value="Genomic_DNA"/>
</dbReference>
<dbReference type="SMART" id="SM00342">
    <property type="entry name" value="HTH_ARAC"/>
    <property type="match status" value="1"/>
</dbReference>
<dbReference type="PANTHER" id="PTHR43280">
    <property type="entry name" value="ARAC-FAMILY TRANSCRIPTIONAL REGULATOR"/>
    <property type="match status" value="1"/>
</dbReference>
<reference evidence="6" key="1">
    <citation type="submission" date="2016-10" db="EMBL/GenBank/DDBJ databases">
        <authorList>
            <person name="Varghese N."/>
            <person name="Submissions S."/>
        </authorList>
    </citation>
    <scope>NUCLEOTIDE SEQUENCE [LARGE SCALE GENOMIC DNA]</scope>
    <source>
        <strain evidence="6">CGMCC 1.11012</strain>
    </source>
</reference>
<dbReference type="RefSeq" id="WP_090711325.1">
    <property type="nucleotide sequence ID" value="NZ_CBCSKY010000007.1"/>
</dbReference>
<keyword evidence="2" id="KW-0238">DNA-binding</keyword>
<keyword evidence="6" id="KW-1185">Reference proteome</keyword>
<dbReference type="InterPro" id="IPR018060">
    <property type="entry name" value="HTH_AraC"/>
</dbReference>
<evidence type="ECO:0000313" key="5">
    <source>
        <dbReference type="EMBL" id="SDH80340.1"/>
    </source>
</evidence>
<dbReference type="InterPro" id="IPR009057">
    <property type="entry name" value="Homeodomain-like_sf"/>
</dbReference>
<dbReference type="AlphaFoldDB" id="A0A1G8FDX9"/>
<accession>A0A1G8FDX9</accession>
<evidence type="ECO:0000313" key="6">
    <source>
        <dbReference type="Proteomes" id="UP000199050"/>
    </source>
</evidence>
<feature type="domain" description="HTH araC/xylS-type" evidence="4">
    <location>
        <begin position="298"/>
        <end position="396"/>
    </location>
</feature>
<dbReference type="SUPFAM" id="SSF46689">
    <property type="entry name" value="Homeodomain-like"/>
    <property type="match status" value="1"/>
</dbReference>
<evidence type="ECO:0000256" key="2">
    <source>
        <dbReference type="ARBA" id="ARBA00023125"/>
    </source>
</evidence>
<sequence length="401" mass="45869">MSLKDIYFLLDSFYNITGLPIRYYSNEQLVRMLPDIPSYLDPVGKALPVLAQDEFNVSYHVSEDFLFYGKITNDGLAGEFILGPGYYTPLTKNHLSKIMIHSTISYQHSTLFAEFITKIPLISFEGFLNSLCFFNFALTRKRITVEKLLMTGNHFNSFEADIKNKMSQNLYETETELTFHNTYTLEQQIIEFVRTGDVERLKALFENSVRGKGGLVAKDALRQEKNIFIASVTLVTRAAIEGGLDMETAYHLSDTYIQQSESLSRLDTLSFLRQQMVFDFAGRVAMNEIPEKASLITIECIQSIKKNINSIILVSKIASDLGVSASYISRRFNEDMGISLSSYIHKIKMEEARKLLAFSDKPLSEISNYLCFSSQSYFQNQFKKYTGETPLKYRNSFRNCT</sequence>
<evidence type="ECO:0000256" key="3">
    <source>
        <dbReference type="ARBA" id="ARBA00023163"/>
    </source>
</evidence>
<dbReference type="STRING" id="1174501.SAMN05216192_101215"/>
<keyword evidence="3" id="KW-0804">Transcription</keyword>
<dbReference type="GO" id="GO:0043565">
    <property type="term" value="F:sequence-specific DNA binding"/>
    <property type="evidence" value="ECO:0007669"/>
    <property type="project" value="InterPro"/>
</dbReference>
<dbReference type="PANTHER" id="PTHR43280:SF34">
    <property type="entry name" value="ARAC-FAMILY TRANSCRIPTIONAL REGULATOR"/>
    <property type="match status" value="1"/>
</dbReference>
<protein>
    <submittedName>
        <fullName evidence="5">YSIRK-targeted surface antigen transcriptional regulator</fullName>
    </submittedName>
</protein>
<dbReference type="PROSITE" id="PS01124">
    <property type="entry name" value="HTH_ARAC_FAMILY_2"/>
    <property type="match status" value="1"/>
</dbReference>
<gene>
    <name evidence="5" type="ORF">SAMN05216192_101215</name>
</gene>
<evidence type="ECO:0000259" key="4">
    <source>
        <dbReference type="PROSITE" id="PS01124"/>
    </source>
</evidence>
<evidence type="ECO:0000256" key="1">
    <source>
        <dbReference type="ARBA" id="ARBA00023015"/>
    </source>
</evidence>
<keyword evidence="1" id="KW-0805">Transcription regulation</keyword>
<organism evidence="5 6">
    <name type="scientific">Paenibacillus typhae</name>
    <dbReference type="NCBI Taxonomy" id="1174501"/>
    <lineage>
        <taxon>Bacteria</taxon>
        <taxon>Bacillati</taxon>
        <taxon>Bacillota</taxon>
        <taxon>Bacilli</taxon>
        <taxon>Bacillales</taxon>
        <taxon>Paenibacillaceae</taxon>
        <taxon>Paenibacillus</taxon>
    </lineage>
</organism>
<dbReference type="Gene3D" id="1.10.10.60">
    <property type="entry name" value="Homeodomain-like"/>
    <property type="match status" value="1"/>
</dbReference>
<name>A0A1G8FDX9_9BACL</name>
<dbReference type="Pfam" id="PF12833">
    <property type="entry name" value="HTH_18"/>
    <property type="match status" value="1"/>
</dbReference>